<proteinExistence type="predicted"/>
<keyword evidence="7" id="KW-1185">Reference proteome</keyword>
<keyword evidence="3 5" id="KW-0040">ANK repeat</keyword>
<dbReference type="Pfam" id="PF00887">
    <property type="entry name" value="ACBP"/>
    <property type="match status" value="1"/>
</dbReference>
<keyword evidence="2" id="KW-0677">Repeat</keyword>
<dbReference type="Gene3D" id="1.25.40.20">
    <property type="entry name" value="Ankyrin repeat-containing domain"/>
    <property type="match status" value="2"/>
</dbReference>
<gene>
    <name evidence="8" type="primary">LOC108561599</name>
</gene>
<dbReference type="SUPFAM" id="SSF47027">
    <property type="entry name" value="Acyl-CoA binding protein"/>
    <property type="match status" value="1"/>
</dbReference>
<dbReference type="RefSeq" id="XP_017775099.1">
    <property type="nucleotide sequence ID" value="XM_017919610.1"/>
</dbReference>
<evidence type="ECO:0000256" key="1">
    <source>
        <dbReference type="ARBA" id="ARBA00018419"/>
    </source>
</evidence>
<dbReference type="InterPro" id="IPR035984">
    <property type="entry name" value="Acyl-CoA-binding_sf"/>
</dbReference>
<dbReference type="Proteomes" id="UP000695000">
    <property type="component" value="Unplaced"/>
</dbReference>
<reference evidence="8" key="1">
    <citation type="submission" date="2025-08" db="UniProtKB">
        <authorList>
            <consortium name="RefSeq"/>
        </authorList>
    </citation>
    <scope>IDENTIFICATION</scope>
    <source>
        <tissue evidence="8">Whole Larva</tissue>
    </source>
</reference>
<dbReference type="GeneID" id="108561599"/>
<evidence type="ECO:0000256" key="4">
    <source>
        <dbReference type="ARBA" id="ARBA00023121"/>
    </source>
</evidence>
<evidence type="ECO:0000256" key="3">
    <source>
        <dbReference type="ARBA" id="ARBA00023043"/>
    </source>
</evidence>
<keyword evidence="4" id="KW-0446">Lipid-binding</keyword>
<evidence type="ECO:0000313" key="8">
    <source>
        <dbReference type="RefSeq" id="XP_017775099.1"/>
    </source>
</evidence>
<dbReference type="PRINTS" id="PR00689">
    <property type="entry name" value="ACOABINDINGP"/>
</dbReference>
<dbReference type="PANTHER" id="PTHR24119:SF0">
    <property type="entry name" value="ACYL-COA-BINDING DOMAIN-CONTAINING PROTEIN 6"/>
    <property type="match status" value="1"/>
</dbReference>
<dbReference type="PROSITE" id="PS50297">
    <property type="entry name" value="ANK_REP_REGION"/>
    <property type="match status" value="2"/>
</dbReference>
<dbReference type="InterPro" id="IPR002110">
    <property type="entry name" value="Ankyrin_rpt"/>
</dbReference>
<dbReference type="InterPro" id="IPR014352">
    <property type="entry name" value="FERM/acyl-CoA-bd_prot_sf"/>
</dbReference>
<dbReference type="SMART" id="SM00248">
    <property type="entry name" value="ANK"/>
    <property type="match status" value="2"/>
</dbReference>
<feature type="repeat" description="ANK" evidence="5">
    <location>
        <begin position="163"/>
        <end position="195"/>
    </location>
</feature>
<protein>
    <recommendedName>
        <fullName evidence="1">Acyl-CoA-binding domain-containing protein 6</fullName>
    </recommendedName>
</protein>
<evidence type="ECO:0000313" key="7">
    <source>
        <dbReference type="Proteomes" id="UP000695000"/>
    </source>
</evidence>
<evidence type="ECO:0000256" key="5">
    <source>
        <dbReference type="PROSITE-ProRule" id="PRU00023"/>
    </source>
</evidence>
<name>A0ABM1MKJ9_NICVS</name>
<evidence type="ECO:0000256" key="2">
    <source>
        <dbReference type="ARBA" id="ARBA00022737"/>
    </source>
</evidence>
<dbReference type="SUPFAM" id="SSF48403">
    <property type="entry name" value="Ankyrin repeat"/>
    <property type="match status" value="1"/>
</dbReference>
<dbReference type="InterPro" id="IPR000582">
    <property type="entry name" value="Acyl-CoA-binding_protein"/>
</dbReference>
<feature type="domain" description="ACB" evidence="6">
    <location>
        <begin position="18"/>
        <end position="103"/>
    </location>
</feature>
<dbReference type="InterPro" id="IPR036770">
    <property type="entry name" value="Ankyrin_rpt-contain_sf"/>
</dbReference>
<dbReference type="Pfam" id="PF12796">
    <property type="entry name" value="Ank_2"/>
    <property type="match status" value="1"/>
</dbReference>
<dbReference type="Gene3D" id="1.20.80.10">
    <property type="match status" value="1"/>
</dbReference>
<dbReference type="PROSITE" id="PS50088">
    <property type="entry name" value="ANK_REPEAT"/>
    <property type="match status" value="2"/>
</dbReference>
<sequence>MACDDYDDLVELGIEDELSSGFSKASDYVQKNASSMSSEVLLKLYAYYKQATEGKCNTPKPSWYDLRAKSKWEAWNNLRELPQNEAKQLYINIIRELDSSVLTDVSSSKEGWVTVSTLQQNNEEKVESDYEFLDYIKDGNYAKVADLLKNNAIKSEINALDGEGLAAIHWASDRGSYETIKMLLANGAKVNLQDADGQTALHYAASCGHSECVKVLLSEGADPKLKDSDGSDCFGVACDETVTSLLRM</sequence>
<dbReference type="PANTHER" id="PTHR24119">
    <property type="entry name" value="ACYL-COA-BINDING DOMAIN-CONTAINING PROTEIN 6"/>
    <property type="match status" value="1"/>
</dbReference>
<evidence type="ECO:0000259" key="6">
    <source>
        <dbReference type="PROSITE" id="PS51228"/>
    </source>
</evidence>
<dbReference type="PROSITE" id="PS51228">
    <property type="entry name" value="ACB_2"/>
    <property type="match status" value="1"/>
</dbReference>
<organism evidence="7 8">
    <name type="scientific">Nicrophorus vespilloides</name>
    <name type="common">Boreal carrion beetle</name>
    <dbReference type="NCBI Taxonomy" id="110193"/>
    <lineage>
        <taxon>Eukaryota</taxon>
        <taxon>Metazoa</taxon>
        <taxon>Ecdysozoa</taxon>
        <taxon>Arthropoda</taxon>
        <taxon>Hexapoda</taxon>
        <taxon>Insecta</taxon>
        <taxon>Pterygota</taxon>
        <taxon>Neoptera</taxon>
        <taxon>Endopterygota</taxon>
        <taxon>Coleoptera</taxon>
        <taxon>Polyphaga</taxon>
        <taxon>Staphyliniformia</taxon>
        <taxon>Silphidae</taxon>
        <taxon>Nicrophorinae</taxon>
        <taxon>Nicrophorus</taxon>
    </lineage>
</organism>
<feature type="repeat" description="ANK" evidence="5">
    <location>
        <begin position="196"/>
        <end position="228"/>
    </location>
</feature>
<accession>A0ABM1MKJ9</accession>